<dbReference type="Gene3D" id="2.40.30.10">
    <property type="entry name" value="Translation factors"/>
    <property type="match status" value="1"/>
</dbReference>
<dbReference type="EMBL" id="LBNE01000001">
    <property type="protein sequence ID" value="KKO73379.1"/>
    <property type="molecule type" value="Genomic_DNA"/>
</dbReference>
<dbReference type="PROSITE" id="PS50902">
    <property type="entry name" value="FLAVODOXIN_LIKE"/>
    <property type="match status" value="1"/>
</dbReference>
<feature type="domain" description="FAD-binding FR-type" evidence="11">
    <location>
        <begin position="167"/>
        <end position="365"/>
    </location>
</feature>
<proteinExistence type="predicted"/>
<evidence type="ECO:0000256" key="7">
    <source>
        <dbReference type="ARBA" id="ARBA00022982"/>
    </source>
</evidence>
<dbReference type="PRINTS" id="PR00371">
    <property type="entry name" value="FPNCR"/>
</dbReference>
<dbReference type="GO" id="GO:0003958">
    <property type="term" value="F:NADPH-hemoprotein reductase activity"/>
    <property type="evidence" value="ECO:0007669"/>
    <property type="project" value="UniProtKB-EC"/>
</dbReference>
<keyword evidence="6" id="KW-0521">NADP</keyword>
<evidence type="ECO:0000259" key="11">
    <source>
        <dbReference type="PROSITE" id="PS51384"/>
    </source>
</evidence>
<dbReference type="Gene3D" id="3.40.50.80">
    <property type="entry name" value="Nucleotide-binding domain of ferredoxin-NADP reductase (FNR) module"/>
    <property type="match status" value="1"/>
</dbReference>
<accession>A0A171KWW2</accession>
<dbReference type="Gene3D" id="1.20.990.10">
    <property type="entry name" value="NADPH-cytochrome p450 Reductase, Chain A, domain 3"/>
    <property type="match status" value="1"/>
</dbReference>
<keyword evidence="8" id="KW-0560">Oxidoreductase</keyword>
<evidence type="ECO:0000313" key="13">
    <source>
        <dbReference type="Proteomes" id="UP000078084"/>
    </source>
</evidence>
<dbReference type="SUPFAM" id="SSF52218">
    <property type="entry name" value="Flavoproteins"/>
    <property type="match status" value="1"/>
</dbReference>
<dbReference type="InterPro" id="IPR017938">
    <property type="entry name" value="Riboflavin_synthase-like_b-brl"/>
</dbReference>
<evidence type="ECO:0000256" key="2">
    <source>
        <dbReference type="ARBA" id="ARBA00001974"/>
    </source>
</evidence>
<dbReference type="InterPro" id="IPR017927">
    <property type="entry name" value="FAD-bd_FR_type"/>
</dbReference>
<evidence type="ECO:0000256" key="8">
    <source>
        <dbReference type="ARBA" id="ARBA00023002"/>
    </source>
</evidence>
<evidence type="ECO:0000256" key="3">
    <source>
        <dbReference type="ARBA" id="ARBA00022630"/>
    </source>
</evidence>
<dbReference type="InterPro" id="IPR001709">
    <property type="entry name" value="Flavoprot_Pyr_Nucl_cyt_Rdtase"/>
</dbReference>
<dbReference type="Pfam" id="PF00667">
    <property type="entry name" value="FAD_binding_1"/>
    <property type="match status" value="1"/>
</dbReference>
<keyword evidence="7" id="KW-0813">Transport</keyword>
<evidence type="ECO:0000256" key="6">
    <source>
        <dbReference type="ARBA" id="ARBA00022857"/>
    </source>
</evidence>
<dbReference type="InterPro" id="IPR001433">
    <property type="entry name" value="OxRdtase_FAD/NAD-bd"/>
</dbReference>
<dbReference type="InterPro" id="IPR001094">
    <property type="entry name" value="Flavdoxin-like"/>
</dbReference>
<evidence type="ECO:0000256" key="4">
    <source>
        <dbReference type="ARBA" id="ARBA00022643"/>
    </source>
</evidence>
<comment type="cofactor">
    <cofactor evidence="1">
        <name>FMN</name>
        <dbReference type="ChEBI" id="CHEBI:58210"/>
    </cofactor>
</comment>
<feature type="domain" description="Flavodoxin-like" evidence="10">
    <location>
        <begin position="8"/>
        <end position="144"/>
    </location>
</feature>
<dbReference type="SUPFAM" id="SSF63380">
    <property type="entry name" value="Riboflavin synthase domain-like"/>
    <property type="match status" value="1"/>
</dbReference>
<keyword evidence="7" id="KW-0249">Electron transport</keyword>
<evidence type="ECO:0000259" key="10">
    <source>
        <dbReference type="PROSITE" id="PS50902"/>
    </source>
</evidence>
<reference evidence="12 13" key="1">
    <citation type="submission" date="2015-04" db="EMBL/GenBank/DDBJ databases">
        <title>Genome sequence of Kerstersia gyiorum CG1.</title>
        <authorList>
            <person name="Greninger A.L."/>
            <person name="Kozyreva V."/>
            <person name="Chaturvedi V."/>
        </authorList>
    </citation>
    <scope>NUCLEOTIDE SEQUENCE [LARGE SCALE GENOMIC DNA]</scope>
    <source>
        <strain evidence="12 13">CG1</strain>
    </source>
</reference>
<dbReference type="EC" id="1.6.2.4" evidence="9"/>
<evidence type="ECO:0000313" key="12">
    <source>
        <dbReference type="EMBL" id="KKO73379.1"/>
    </source>
</evidence>
<dbReference type="Gene3D" id="3.40.50.360">
    <property type="match status" value="1"/>
</dbReference>
<keyword evidence="3" id="KW-0285">Flavoprotein</keyword>
<dbReference type="Proteomes" id="UP000078084">
    <property type="component" value="Unassembled WGS sequence"/>
</dbReference>
<dbReference type="GO" id="GO:0010181">
    <property type="term" value="F:FMN binding"/>
    <property type="evidence" value="ECO:0007669"/>
    <property type="project" value="InterPro"/>
</dbReference>
<dbReference type="GO" id="GO:0005829">
    <property type="term" value="C:cytosol"/>
    <property type="evidence" value="ECO:0007669"/>
    <property type="project" value="TreeGrafter"/>
</dbReference>
<dbReference type="Pfam" id="PF00175">
    <property type="entry name" value="NAD_binding_1"/>
    <property type="match status" value="1"/>
</dbReference>
<dbReference type="AlphaFoldDB" id="A0A171KWW2"/>
<dbReference type="PANTHER" id="PTHR19384">
    <property type="entry name" value="NITRIC OXIDE SYNTHASE-RELATED"/>
    <property type="match status" value="1"/>
</dbReference>
<evidence type="ECO:0000256" key="5">
    <source>
        <dbReference type="ARBA" id="ARBA00022827"/>
    </source>
</evidence>
<comment type="cofactor">
    <cofactor evidence="2">
        <name>FAD</name>
        <dbReference type="ChEBI" id="CHEBI:57692"/>
    </cofactor>
</comment>
<dbReference type="Pfam" id="PF00258">
    <property type="entry name" value="Flavodoxin_1"/>
    <property type="match status" value="1"/>
</dbReference>
<dbReference type="PROSITE" id="PS51384">
    <property type="entry name" value="FAD_FR"/>
    <property type="match status" value="1"/>
</dbReference>
<dbReference type="PANTHER" id="PTHR19384:SF17">
    <property type="entry name" value="NADPH--CYTOCHROME P450 REDUCTASE"/>
    <property type="match status" value="1"/>
</dbReference>
<name>A0A171KWW2_9BURK</name>
<keyword evidence="5" id="KW-0274">FAD</keyword>
<keyword evidence="4" id="KW-0288">FMN</keyword>
<protein>
    <recommendedName>
        <fullName evidence="9">NADPH--hemoprotein reductase</fullName>
        <ecNumber evidence="9">1.6.2.4</ecNumber>
    </recommendedName>
</protein>
<dbReference type="InterPro" id="IPR039261">
    <property type="entry name" value="FNR_nucleotide-bd"/>
</dbReference>
<dbReference type="STRING" id="206506.AAV32_03825"/>
<dbReference type="RefSeq" id="WP_068367611.1">
    <property type="nucleotide sequence ID" value="NZ_CP033936.1"/>
</dbReference>
<organism evidence="12 13">
    <name type="scientific">Kerstersia gyiorum</name>
    <dbReference type="NCBI Taxonomy" id="206506"/>
    <lineage>
        <taxon>Bacteria</taxon>
        <taxon>Pseudomonadati</taxon>
        <taxon>Pseudomonadota</taxon>
        <taxon>Betaproteobacteria</taxon>
        <taxon>Burkholderiales</taxon>
        <taxon>Alcaligenaceae</taxon>
        <taxon>Kerstersia</taxon>
    </lineage>
</organism>
<gene>
    <name evidence="12" type="ORF">AAV32_03825</name>
</gene>
<dbReference type="InterPro" id="IPR023173">
    <property type="entry name" value="NADPH_Cyt_P450_Rdtase_alpha"/>
</dbReference>
<sequence length="514" mass="56287">MPAIIEHLLIGYGSESGNARTLARRLGDLPALQAYAPDVRALNDIEPTRLPAGTLLAVISSSFGDGDPPGNAETFLAQVQQAERLDGLNYVIFGLGDTAYPNFCGFTKTLDQALSERGAHAGIPRVDADACYEDFFERWTPVLQQVLAGNAQAGQALRLQVTAYGANTAFPARIIERRQLNQSLPGAWHIRLDITGSGMVYRAGDNLYVMPENDPALLQGLADWYGTPEAAEALAGKELRQLGKGLLRELARLSGNEQLKDLLKISQRKELESYLWGADLLDLLQDFCTPQTVPLAALLNCALPACLPRAYSIASAGGDHVDLCIREVIHERNGRTHRGCATNWLLRSDDPIRVFCRANPGFYLPRDTSIPLILVGTGTGIAPLMGLLRDIRTSGKRRDTCLIFGEKCSDKDFLYRQELRAMLDDGTLSDLYTAFSRDGGAKYYVQHAMADQSGYLRNMLAQGAHLYLCGNKRHLEQAVAGAVDSIMEGLPGLGENETGWQLLGRTGRLHRELY</sequence>
<comment type="caution">
    <text evidence="12">The sequence shown here is derived from an EMBL/GenBank/DDBJ whole genome shotgun (WGS) entry which is preliminary data.</text>
</comment>
<dbReference type="OrthoDB" id="9816402at2"/>
<dbReference type="SUPFAM" id="SSF52343">
    <property type="entry name" value="Ferredoxin reductase-like, C-terminal NADP-linked domain"/>
    <property type="match status" value="1"/>
</dbReference>
<evidence type="ECO:0000256" key="1">
    <source>
        <dbReference type="ARBA" id="ARBA00001917"/>
    </source>
</evidence>
<keyword evidence="13" id="KW-1185">Reference proteome</keyword>
<evidence type="ECO:0000256" key="9">
    <source>
        <dbReference type="ARBA" id="ARBA00023797"/>
    </source>
</evidence>
<dbReference type="PRINTS" id="PR00369">
    <property type="entry name" value="FLAVODOXIN"/>
</dbReference>
<dbReference type="GO" id="GO:0050660">
    <property type="term" value="F:flavin adenine dinucleotide binding"/>
    <property type="evidence" value="ECO:0007669"/>
    <property type="project" value="TreeGrafter"/>
</dbReference>
<dbReference type="InterPro" id="IPR008254">
    <property type="entry name" value="Flavodoxin/NO_synth"/>
</dbReference>
<dbReference type="InterPro" id="IPR029039">
    <property type="entry name" value="Flavoprotein-like_sf"/>
</dbReference>
<dbReference type="InterPro" id="IPR003097">
    <property type="entry name" value="CysJ-like_FAD-binding"/>
</dbReference>